<dbReference type="SUPFAM" id="SSF56925">
    <property type="entry name" value="OMPA-like"/>
    <property type="match status" value="1"/>
</dbReference>
<keyword evidence="3" id="KW-1185">Reference proteome</keyword>
<proteinExistence type="predicted"/>
<evidence type="ECO:0000313" key="2">
    <source>
        <dbReference type="EMBL" id="SEH89048.1"/>
    </source>
</evidence>
<feature type="signal peptide" evidence="1">
    <location>
        <begin position="1"/>
        <end position="24"/>
    </location>
</feature>
<gene>
    <name evidence="2" type="ORF">SAMN02927937_01978</name>
</gene>
<feature type="chain" id="PRO_5011754388" description="Outer membrane protein beta-barrel domain-containing protein" evidence="1">
    <location>
        <begin position="25"/>
        <end position="204"/>
    </location>
</feature>
<dbReference type="AlphaFoldDB" id="A0A1H6LVG5"/>
<protein>
    <recommendedName>
        <fullName evidence="4">Outer membrane protein beta-barrel domain-containing protein</fullName>
    </recommendedName>
</protein>
<sequence length="204" mass="22267">MMKNKLRSLLLVSGFVLLAQNIQAQANRALWDNLSIEVQYGMNAALSPKEGITTSDYNGFKFFQAGINYHIDDVWGVRGTFASSNFQHKDLDDSGVKYGKLTLEATYNILTAVNGIMQPFDVTAHAGFGLGSGKSESLKGTDMVGVAQIGIMPKYNISNQFAVFLDGTFVNHFSQDFGFNGSGIKQGSASYFNAGLGVQYRFKK</sequence>
<evidence type="ECO:0000256" key="1">
    <source>
        <dbReference type="SAM" id="SignalP"/>
    </source>
</evidence>
<evidence type="ECO:0008006" key="4">
    <source>
        <dbReference type="Google" id="ProtNLM"/>
    </source>
</evidence>
<dbReference type="RefSeq" id="WP_143037771.1">
    <property type="nucleotide sequence ID" value="NZ_FNXE01000027.1"/>
</dbReference>
<dbReference type="OrthoDB" id="1339830at2"/>
<dbReference type="Proteomes" id="UP000199634">
    <property type="component" value="Unassembled WGS sequence"/>
</dbReference>
<name>A0A1H6LVG5_9FLAO</name>
<organism evidence="2 3">
    <name type="scientific">Paenimyroides marinum</name>
    <dbReference type="NCBI Taxonomy" id="1159016"/>
    <lineage>
        <taxon>Bacteria</taxon>
        <taxon>Pseudomonadati</taxon>
        <taxon>Bacteroidota</taxon>
        <taxon>Flavobacteriia</taxon>
        <taxon>Flavobacteriales</taxon>
        <taxon>Flavobacteriaceae</taxon>
        <taxon>Paenimyroides</taxon>
    </lineage>
</organism>
<evidence type="ECO:0000313" key="3">
    <source>
        <dbReference type="Proteomes" id="UP000199634"/>
    </source>
</evidence>
<dbReference type="EMBL" id="FNXE01000027">
    <property type="protein sequence ID" value="SEH89048.1"/>
    <property type="molecule type" value="Genomic_DNA"/>
</dbReference>
<dbReference type="InterPro" id="IPR011250">
    <property type="entry name" value="OMP/PagP_B-barrel"/>
</dbReference>
<reference evidence="3" key="1">
    <citation type="submission" date="2016-10" db="EMBL/GenBank/DDBJ databases">
        <authorList>
            <person name="Varghese N."/>
            <person name="Submissions S."/>
        </authorList>
    </citation>
    <scope>NUCLEOTIDE SEQUENCE [LARGE SCALE GENOMIC DNA]</scope>
    <source>
        <strain evidence="3">CGMCC 1.10825</strain>
    </source>
</reference>
<keyword evidence="1" id="KW-0732">Signal</keyword>
<accession>A0A1H6LVG5</accession>